<evidence type="ECO:0000256" key="1">
    <source>
        <dbReference type="SAM" id="MobiDB-lite"/>
    </source>
</evidence>
<evidence type="ECO:0000313" key="2">
    <source>
        <dbReference type="EMBL" id="PMD45832.1"/>
    </source>
</evidence>
<dbReference type="EMBL" id="KZ613940">
    <property type="protein sequence ID" value="PMD45832.1"/>
    <property type="molecule type" value="Genomic_DNA"/>
</dbReference>
<feature type="compositionally biased region" description="Polar residues" evidence="1">
    <location>
        <begin position="61"/>
        <end position="84"/>
    </location>
</feature>
<dbReference type="Proteomes" id="UP000235786">
    <property type="component" value="Unassembled WGS sequence"/>
</dbReference>
<gene>
    <name evidence="2" type="ORF">L207DRAFT_260446</name>
</gene>
<reference evidence="2 3" key="1">
    <citation type="submission" date="2016-04" db="EMBL/GenBank/DDBJ databases">
        <title>A degradative enzymes factory behind the ericoid mycorrhizal symbiosis.</title>
        <authorList>
            <consortium name="DOE Joint Genome Institute"/>
            <person name="Martino E."/>
            <person name="Morin E."/>
            <person name="Grelet G."/>
            <person name="Kuo A."/>
            <person name="Kohler A."/>
            <person name="Daghino S."/>
            <person name="Barry K."/>
            <person name="Choi C."/>
            <person name="Cichocki N."/>
            <person name="Clum A."/>
            <person name="Copeland A."/>
            <person name="Hainaut M."/>
            <person name="Haridas S."/>
            <person name="Labutti K."/>
            <person name="Lindquist E."/>
            <person name="Lipzen A."/>
            <person name="Khouja H.-R."/>
            <person name="Murat C."/>
            <person name="Ohm R."/>
            <person name="Olson A."/>
            <person name="Spatafora J."/>
            <person name="Veneault-Fourrey C."/>
            <person name="Henrissat B."/>
            <person name="Grigoriev I."/>
            <person name="Martin F."/>
            <person name="Perotto S."/>
        </authorList>
    </citation>
    <scope>NUCLEOTIDE SEQUENCE [LARGE SCALE GENOMIC DNA]</scope>
    <source>
        <strain evidence="2 3">F</strain>
    </source>
</reference>
<proteinExistence type="predicted"/>
<feature type="region of interest" description="Disordered" evidence="1">
    <location>
        <begin position="56"/>
        <end position="143"/>
    </location>
</feature>
<sequence>MFQKLLQPGLIGELFEKEAARYLQPDPPARSLTRLRHNTNICTSFTLKKPTRCDHVPGLSKHSSPVPQSTPSPCHTRPTSSTPGPCTLHRYLHTKTNILSSPLMHHLKTPTSAEQSTCNQPSTRMFRPHSPSRQSGNPAPQGN</sequence>
<feature type="compositionally biased region" description="Polar residues" evidence="1">
    <location>
        <begin position="131"/>
        <end position="143"/>
    </location>
</feature>
<keyword evidence="3" id="KW-1185">Reference proteome</keyword>
<protein>
    <submittedName>
        <fullName evidence="2">Uncharacterized protein</fullName>
    </submittedName>
</protein>
<accession>A0A2J6S4Y4</accession>
<organism evidence="2 3">
    <name type="scientific">Hyaloscypha variabilis (strain UAMH 11265 / GT02V1 / F)</name>
    <name type="common">Meliniomyces variabilis</name>
    <dbReference type="NCBI Taxonomy" id="1149755"/>
    <lineage>
        <taxon>Eukaryota</taxon>
        <taxon>Fungi</taxon>
        <taxon>Dikarya</taxon>
        <taxon>Ascomycota</taxon>
        <taxon>Pezizomycotina</taxon>
        <taxon>Leotiomycetes</taxon>
        <taxon>Helotiales</taxon>
        <taxon>Hyaloscyphaceae</taxon>
        <taxon>Hyaloscypha</taxon>
        <taxon>Hyaloscypha variabilis</taxon>
    </lineage>
</organism>
<feature type="compositionally biased region" description="Polar residues" evidence="1">
    <location>
        <begin position="109"/>
        <end position="123"/>
    </location>
</feature>
<name>A0A2J6S4Y4_HYAVF</name>
<evidence type="ECO:0000313" key="3">
    <source>
        <dbReference type="Proteomes" id="UP000235786"/>
    </source>
</evidence>
<dbReference type="AlphaFoldDB" id="A0A2J6S4Y4"/>